<dbReference type="KEGG" id="salo:EF888_03475"/>
<reference evidence="1 2" key="1">
    <citation type="submission" date="2018-05" db="EMBL/GenBank/DDBJ databases">
        <title>Genomic Encyclopedia of Type Strains, Phase IV (KMG-IV): sequencing the most valuable type-strain genomes for metagenomic binning, comparative biology and taxonomic classification.</title>
        <authorList>
            <person name="Goeker M."/>
        </authorList>
    </citation>
    <scope>NUCLEOTIDE SEQUENCE [LARGE SCALE GENOMIC DNA]</scope>
    <source>
        <strain evidence="1 2">DSM 103371</strain>
    </source>
</reference>
<accession>A0A316GDE6</accession>
<comment type="caution">
    <text evidence="1">The sequence shown here is derived from an EMBL/GenBank/DDBJ whole genome shotgun (WGS) entry which is preliminary data.</text>
</comment>
<organism evidence="1 2">
    <name type="scientific">Silicimonas algicola</name>
    <dbReference type="NCBI Taxonomy" id="1826607"/>
    <lineage>
        <taxon>Bacteria</taxon>
        <taxon>Pseudomonadati</taxon>
        <taxon>Pseudomonadota</taxon>
        <taxon>Alphaproteobacteria</taxon>
        <taxon>Rhodobacterales</taxon>
        <taxon>Paracoccaceae</taxon>
    </lineage>
</organism>
<name>A0A316GDE6_9RHOB</name>
<dbReference type="InterPro" id="IPR018666">
    <property type="entry name" value="DUF2125"/>
</dbReference>
<evidence type="ECO:0000313" key="1">
    <source>
        <dbReference type="EMBL" id="PWK58593.1"/>
    </source>
</evidence>
<dbReference type="Pfam" id="PF09898">
    <property type="entry name" value="DUF2125"/>
    <property type="match status" value="1"/>
</dbReference>
<dbReference type="RefSeq" id="WP_109757468.1">
    <property type="nucleotide sequence ID" value="NZ_CP034588.1"/>
</dbReference>
<dbReference type="Proteomes" id="UP000245390">
    <property type="component" value="Unassembled WGS sequence"/>
</dbReference>
<evidence type="ECO:0000313" key="2">
    <source>
        <dbReference type="Proteomes" id="UP000245390"/>
    </source>
</evidence>
<gene>
    <name evidence="1" type="ORF">C8D95_101407</name>
</gene>
<protein>
    <recommendedName>
        <fullName evidence="3">DUF2125 domain-containing protein</fullName>
    </recommendedName>
</protein>
<dbReference type="OrthoDB" id="7625707at2"/>
<proteinExistence type="predicted"/>
<sequence>MRLVVVVLVGALLWMVWWVIGQIAYEKGLAAWIEDRRNDGWSANYGELNTVGFPSRFDTTVTDVALLDPQSGVAWTAPFVQFLSLSYRPTRVIAVLPHAHALSVAGETVAIHHDDARASIFLDASTSLGLDGARLVVEALEARSDAGWTFALTQGRGAAERVEAAVDTYRLGVEVSDIEPPEPLRAFLDPSRDLADTVSRLHLDATVELDGPLDRAAAESGLPALKRIDLADLSIDWGGVELAARGELIVDSTGRPDGTLLVTTSDWKRLLRMAVETGLVSLDATGALETAFGVIETSDGSLELPLAFGEGLMNLGPIPLGPAPVLR</sequence>
<dbReference type="AlphaFoldDB" id="A0A316GDE6"/>
<keyword evidence="2" id="KW-1185">Reference proteome</keyword>
<dbReference type="EMBL" id="QGGV01000001">
    <property type="protein sequence ID" value="PWK58593.1"/>
    <property type="molecule type" value="Genomic_DNA"/>
</dbReference>
<evidence type="ECO:0008006" key="3">
    <source>
        <dbReference type="Google" id="ProtNLM"/>
    </source>
</evidence>